<dbReference type="Proteomes" id="UP000658258">
    <property type="component" value="Unassembled WGS sequence"/>
</dbReference>
<evidence type="ECO:0000313" key="2">
    <source>
        <dbReference type="Proteomes" id="UP000658258"/>
    </source>
</evidence>
<name>A0ABQ3I4J0_9BACT</name>
<dbReference type="Gene3D" id="3.40.50.1110">
    <property type="entry name" value="SGNH hydrolase"/>
    <property type="match status" value="1"/>
</dbReference>
<accession>A0ABQ3I4J0</accession>
<dbReference type="InterPro" id="IPR036514">
    <property type="entry name" value="SGNH_hydro_sf"/>
</dbReference>
<keyword evidence="2" id="KW-1185">Reference proteome</keyword>
<dbReference type="SUPFAM" id="SSF52266">
    <property type="entry name" value="SGNH hydrolase"/>
    <property type="match status" value="1"/>
</dbReference>
<sequence>MRKYWLVLLTGFHLLSGELCAQKVLFVGNSLTYSNKMPQILEALARENGHSLATHCLCYPNYGLEDHLNDKQLTKELAKDTYNFVIFQQGPSSQAYGRETLFRFGRQLAKLSEKHQAKPVYLMVWPSLTYYHTFDGVVKNYSEAADSNKADLIALGTVWQHIHESNAGFDLYGHDGFHPSSLGSLLEAIVILAFIHEDLDIKTLKGATLRHHFDTPDRMHQFLGLIEESLLSSR</sequence>
<comment type="caution">
    <text evidence="1">The sequence shown here is derived from an EMBL/GenBank/DDBJ whole genome shotgun (WGS) entry which is preliminary data.</text>
</comment>
<protein>
    <recommendedName>
        <fullName evidence="3">SGNH/GDSL hydrolase family protein</fullName>
    </recommendedName>
</protein>
<organism evidence="1 2">
    <name type="scientific">Roseivirga thermotolerans</name>
    <dbReference type="NCBI Taxonomy" id="1758176"/>
    <lineage>
        <taxon>Bacteria</taxon>
        <taxon>Pseudomonadati</taxon>
        <taxon>Bacteroidota</taxon>
        <taxon>Cytophagia</taxon>
        <taxon>Cytophagales</taxon>
        <taxon>Roseivirgaceae</taxon>
        <taxon>Roseivirga</taxon>
    </lineage>
</organism>
<dbReference type="EMBL" id="BNAG01000002">
    <property type="protein sequence ID" value="GHE63444.1"/>
    <property type="molecule type" value="Genomic_DNA"/>
</dbReference>
<gene>
    <name evidence="1" type="ORF">GCM10011340_18470</name>
</gene>
<reference evidence="2" key="1">
    <citation type="journal article" date="2019" name="Int. J. Syst. Evol. Microbiol.">
        <title>The Global Catalogue of Microorganisms (GCM) 10K type strain sequencing project: providing services to taxonomists for standard genome sequencing and annotation.</title>
        <authorList>
            <consortium name="The Broad Institute Genomics Platform"/>
            <consortium name="The Broad Institute Genome Sequencing Center for Infectious Disease"/>
            <person name="Wu L."/>
            <person name="Ma J."/>
        </authorList>
    </citation>
    <scope>NUCLEOTIDE SEQUENCE [LARGE SCALE GENOMIC DNA]</scope>
    <source>
        <strain evidence="2">CGMCC 1.15111</strain>
    </source>
</reference>
<proteinExistence type="predicted"/>
<evidence type="ECO:0008006" key="3">
    <source>
        <dbReference type="Google" id="ProtNLM"/>
    </source>
</evidence>
<dbReference type="RefSeq" id="WP_189629941.1">
    <property type="nucleotide sequence ID" value="NZ_BNAG01000002.1"/>
</dbReference>
<evidence type="ECO:0000313" key="1">
    <source>
        <dbReference type="EMBL" id="GHE63444.1"/>
    </source>
</evidence>